<dbReference type="InterPro" id="IPR036509">
    <property type="entry name" value="Met_Sox_Rdtase_MsrA_sf"/>
</dbReference>
<feature type="signal peptide" evidence="5">
    <location>
        <begin position="1"/>
        <end position="20"/>
    </location>
</feature>
<reference evidence="8" key="1">
    <citation type="journal article" date="2019" name="Int. J. Syst. Evol. Microbiol.">
        <title>The Global Catalogue of Microorganisms (GCM) 10K type strain sequencing project: providing services to taxonomists for standard genome sequencing and annotation.</title>
        <authorList>
            <consortium name="The Broad Institute Genomics Platform"/>
            <consortium name="The Broad Institute Genome Sequencing Center for Infectious Disease"/>
            <person name="Wu L."/>
            <person name="Ma J."/>
        </authorList>
    </citation>
    <scope>NUCLEOTIDE SEQUENCE [LARGE SCALE GENOMIC DNA]</scope>
    <source>
        <strain evidence="8">CECT 8570</strain>
    </source>
</reference>
<organism evidence="7 8">
    <name type="scientific">Simiduia curdlanivorans</name>
    <dbReference type="NCBI Taxonomy" id="1492769"/>
    <lineage>
        <taxon>Bacteria</taxon>
        <taxon>Pseudomonadati</taxon>
        <taxon>Pseudomonadota</taxon>
        <taxon>Gammaproteobacteria</taxon>
        <taxon>Cellvibrionales</taxon>
        <taxon>Cellvibrionaceae</taxon>
        <taxon>Simiduia</taxon>
    </lineage>
</organism>
<evidence type="ECO:0000313" key="8">
    <source>
        <dbReference type="Proteomes" id="UP001595840"/>
    </source>
</evidence>
<evidence type="ECO:0000256" key="3">
    <source>
        <dbReference type="ARBA" id="ARBA00048782"/>
    </source>
</evidence>
<feature type="active site" evidence="4">
    <location>
        <position position="32"/>
    </location>
</feature>
<comment type="catalytic activity">
    <reaction evidence="3 4">
        <text>[thioredoxin]-disulfide + L-methionine + H2O = L-methionine (S)-S-oxide + [thioredoxin]-dithiol</text>
        <dbReference type="Rhea" id="RHEA:19993"/>
        <dbReference type="Rhea" id="RHEA-COMP:10698"/>
        <dbReference type="Rhea" id="RHEA-COMP:10700"/>
        <dbReference type="ChEBI" id="CHEBI:15377"/>
        <dbReference type="ChEBI" id="CHEBI:29950"/>
        <dbReference type="ChEBI" id="CHEBI:50058"/>
        <dbReference type="ChEBI" id="CHEBI:57844"/>
        <dbReference type="ChEBI" id="CHEBI:58772"/>
        <dbReference type="EC" id="1.8.4.11"/>
    </reaction>
</comment>
<dbReference type="Proteomes" id="UP001595840">
    <property type="component" value="Unassembled WGS sequence"/>
</dbReference>
<evidence type="ECO:0000259" key="6">
    <source>
        <dbReference type="Pfam" id="PF01625"/>
    </source>
</evidence>
<evidence type="ECO:0000256" key="5">
    <source>
        <dbReference type="SAM" id="SignalP"/>
    </source>
</evidence>
<protein>
    <recommendedName>
        <fullName evidence="4">Peptide methionine sulfoxide reductase MsrA</fullName>
        <shortName evidence="4">Protein-methionine-S-oxide reductase</shortName>
        <ecNumber evidence="4">1.8.4.11</ecNumber>
    </recommendedName>
    <alternativeName>
        <fullName evidence="4">Peptide-methionine (S)-S-oxide reductase</fullName>
        <shortName evidence="4">Peptide Met(O) reductase</shortName>
    </alternativeName>
</protein>
<feature type="domain" description="Peptide methionine sulphoxide reductase MsrA" evidence="6">
    <location>
        <begin position="26"/>
        <end position="174"/>
    </location>
</feature>
<comment type="similarity">
    <text evidence="4">Belongs to the MsrA Met sulfoxide reductase family.</text>
</comment>
<name>A0ABV8V3Z2_9GAMM</name>
<evidence type="ECO:0000256" key="2">
    <source>
        <dbReference type="ARBA" id="ARBA00047806"/>
    </source>
</evidence>
<dbReference type="NCBIfam" id="TIGR00401">
    <property type="entry name" value="msrA"/>
    <property type="match status" value="1"/>
</dbReference>
<dbReference type="PANTHER" id="PTHR43774">
    <property type="entry name" value="PEPTIDE METHIONINE SULFOXIDE REDUCTASE"/>
    <property type="match status" value="1"/>
</dbReference>
<evidence type="ECO:0000313" key="7">
    <source>
        <dbReference type="EMBL" id="MFC4362557.1"/>
    </source>
</evidence>
<sequence>MLTRVGVCVMLMAVAVGAKAQETALAIFAGGCFWCMEKPFDEVDGVSKTVSGYIGGQRANPTYEQVSAGVTGHAEAVQITYDPAKVNYEALLAIFWRNIDPLDAKGQFCDKGSQYRSAIFYRNEQELALAQQTKAQVSKTLGAPVATTLEAATEFYPAEDYHQDYYLRNPLRYKYYRHGCGRDKRLEALWGEGR</sequence>
<keyword evidence="8" id="KW-1185">Reference proteome</keyword>
<gene>
    <name evidence="4 7" type="primary">msrA</name>
    <name evidence="7" type="ORF">ACFOX3_09590</name>
</gene>
<evidence type="ECO:0000256" key="4">
    <source>
        <dbReference type="HAMAP-Rule" id="MF_01401"/>
    </source>
</evidence>
<proteinExistence type="inferred from homology"/>
<dbReference type="SUPFAM" id="SSF55068">
    <property type="entry name" value="Peptide methionine sulfoxide reductase"/>
    <property type="match status" value="1"/>
</dbReference>
<evidence type="ECO:0000256" key="1">
    <source>
        <dbReference type="ARBA" id="ARBA00023002"/>
    </source>
</evidence>
<dbReference type="EMBL" id="JBHSCX010000007">
    <property type="protein sequence ID" value="MFC4362557.1"/>
    <property type="molecule type" value="Genomic_DNA"/>
</dbReference>
<keyword evidence="1 4" id="KW-0560">Oxidoreductase</keyword>
<dbReference type="PANTHER" id="PTHR43774:SF1">
    <property type="entry name" value="PEPTIDE METHIONINE SULFOXIDE REDUCTASE MSRA 2"/>
    <property type="match status" value="1"/>
</dbReference>
<comment type="caution">
    <text evidence="7">The sequence shown here is derived from an EMBL/GenBank/DDBJ whole genome shotgun (WGS) entry which is preliminary data.</text>
</comment>
<dbReference type="InterPro" id="IPR002569">
    <property type="entry name" value="Met_Sox_Rdtase_MsrA_dom"/>
</dbReference>
<dbReference type="HAMAP" id="MF_01401">
    <property type="entry name" value="MsrA"/>
    <property type="match status" value="1"/>
</dbReference>
<dbReference type="Pfam" id="PF01625">
    <property type="entry name" value="PMSR"/>
    <property type="match status" value="1"/>
</dbReference>
<dbReference type="RefSeq" id="WP_290265407.1">
    <property type="nucleotide sequence ID" value="NZ_JAUFQG010000006.1"/>
</dbReference>
<dbReference type="GO" id="GO:0008113">
    <property type="term" value="F:peptide-methionine (S)-S-oxide reductase activity"/>
    <property type="evidence" value="ECO:0007669"/>
    <property type="project" value="UniProtKB-EC"/>
</dbReference>
<comment type="function">
    <text evidence="4">Has an important function as a repair enzyme for proteins that have been inactivated by oxidation. Catalyzes the reversible oxidation-reduction of methionine sulfoxide in proteins to methionine.</text>
</comment>
<dbReference type="Gene3D" id="3.30.1060.10">
    <property type="entry name" value="Peptide methionine sulphoxide reductase MsrA"/>
    <property type="match status" value="1"/>
</dbReference>
<accession>A0ABV8V3Z2</accession>
<dbReference type="EC" id="1.8.4.11" evidence="4"/>
<comment type="catalytic activity">
    <reaction evidence="2 4">
        <text>L-methionyl-[protein] + [thioredoxin]-disulfide + H2O = L-methionyl-(S)-S-oxide-[protein] + [thioredoxin]-dithiol</text>
        <dbReference type="Rhea" id="RHEA:14217"/>
        <dbReference type="Rhea" id="RHEA-COMP:10698"/>
        <dbReference type="Rhea" id="RHEA-COMP:10700"/>
        <dbReference type="Rhea" id="RHEA-COMP:12313"/>
        <dbReference type="Rhea" id="RHEA-COMP:12315"/>
        <dbReference type="ChEBI" id="CHEBI:15377"/>
        <dbReference type="ChEBI" id="CHEBI:16044"/>
        <dbReference type="ChEBI" id="CHEBI:29950"/>
        <dbReference type="ChEBI" id="CHEBI:44120"/>
        <dbReference type="ChEBI" id="CHEBI:50058"/>
        <dbReference type="EC" id="1.8.4.11"/>
    </reaction>
</comment>
<keyword evidence="5" id="KW-0732">Signal</keyword>
<feature type="chain" id="PRO_5046320562" description="Peptide methionine sulfoxide reductase MsrA" evidence="5">
    <location>
        <begin position="21"/>
        <end position="194"/>
    </location>
</feature>